<keyword evidence="6" id="KW-1185">Reference proteome</keyword>
<dbReference type="SUPFAM" id="SSF54909">
    <property type="entry name" value="Dimeric alpha+beta barrel"/>
    <property type="match status" value="1"/>
</dbReference>
<comment type="caution">
    <text evidence="5">The sequence shown here is derived from an EMBL/GenBank/DDBJ whole genome shotgun (WGS) entry which is preliminary data.</text>
</comment>
<dbReference type="EMBL" id="JAGTJR010000079">
    <property type="protein sequence ID" value="KAH7014680.1"/>
    <property type="molecule type" value="Genomic_DNA"/>
</dbReference>
<evidence type="ECO:0000313" key="5">
    <source>
        <dbReference type="EMBL" id="KAH7014680.1"/>
    </source>
</evidence>
<evidence type="ECO:0000259" key="4">
    <source>
        <dbReference type="Pfam" id="PF07110"/>
    </source>
</evidence>
<dbReference type="PROSITE" id="PS00455">
    <property type="entry name" value="AMP_BINDING"/>
    <property type="match status" value="1"/>
</dbReference>
<keyword evidence="2" id="KW-0472">Membrane</keyword>
<dbReference type="Gene3D" id="3.30.70.100">
    <property type="match status" value="1"/>
</dbReference>
<dbReference type="SUPFAM" id="SSF56801">
    <property type="entry name" value="Acetyl-CoA synthetase-like"/>
    <property type="match status" value="1"/>
</dbReference>
<dbReference type="InterPro" id="IPR000873">
    <property type="entry name" value="AMP-dep_synth/lig_dom"/>
</dbReference>
<gene>
    <name evidence="5" type="ORF">B0J12DRAFT_586583</name>
</gene>
<dbReference type="Proteomes" id="UP000774617">
    <property type="component" value="Unassembled WGS sequence"/>
</dbReference>
<name>A0ABQ8FR15_9PEZI</name>
<feature type="transmembrane region" description="Helical" evidence="2">
    <location>
        <begin position="199"/>
        <end position="221"/>
    </location>
</feature>
<dbReference type="Pfam" id="PF08592">
    <property type="entry name" value="Anthrone_oxy"/>
    <property type="match status" value="1"/>
</dbReference>
<comment type="similarity">
    <text evidence="1">Belongs to the tpcK family.</text>
</comment>
<keyword evidence="2" id="KW-0812">Transmembrane</keyword>
<proteinExistence type="inferred from homology"/>
<evidence type="ECO:0000256" key="2">
    <source>
        <dbReference type="SAM" id="Phobius"/>
    </source>
</evidence>
<dbReference type="InterPro" id="IPR011008">
    <property type="entry name" value="Dimeric_a/b-barrel"/>
</dbReference>
<dbReference type="Pfam" id="PF07110">
    <property type="entry name" value="EthD"/>
    <property type="match status" value="1"/>
</dbReference>
<feature type="transmembrane region" description="Helical" evidence="2">
    <location>
        <begin position="271"/>
        <end position="292"/>
    </location>
</feature>
<sequence length="982" mass="108073">MAVSSTTSDTLDLNGSGDGKILCLTICGYRKPGMSEEDYRHHMTKISAPMTQDLMVKYGVIRWTQIHNSSSTRALMSQLFDSQMANVADFDCFSQVLFRNLEDYKRMKEDPWYKEHLVGDHEKFADTKRSMMTIGWIEQFIDNGTVVNGIQGFHACFHFFSKNICPAFFLHPFLRHQRTHFIAVMAPNSQSTTAYQATAVITGSFLSGAMMGLSLMAIPVLLDTTSQPGQLFHQWTRMYHYGHQALPTMAVATFALYGYTALRKYTANKPWGVFAAAGITTVCILPFTWIFMVPTNNTLFRLEAESRTRPVASWEEARSLVIKWSCMHLVRSLFPLAGAILGSMGTFQKLNLGFISSQRVHQRNSSVKSISQKNGPACRYISGTTCHFRHHPQKQHDKARDGSLAEADGGPLANQASVFLHIEQGLQKSPDEPAVICMHQAPDSLSDLLPAGRELAQKEGGRQHECLVLTYNEMHRTSLKLAAGLAAHGVRPNTTILMLIPNGGEYCLMLWTCVIMRLTFVCIDPSALGVSDRAELRDVMESVKPSTVVVPDAAGARSMDILLDELRDEHALRICLAGQPVDGGWKSLTDLAADATGGPCDEEEGLLEAARKDDEDRIHSIMFTSGTSGGPKGCPLRVGGMTHVLQSQSWLINKDNCAFALQQAHNSRGIAPAQTLQTWREGGAVVMTGRGFAADDMVDAILKHRITFLVLTPAMVHSLAPLLRTHALEVTSVRTVQVGGDAVTKDTLMKCAALFPNAQVCVNHGMTEGGACFRWPFFDTPVTEIPYFGEICPVGVVARGAVVRVWDAEKNCVSTRGQPGELHLHCKSIIRHYLCRVSESSFYEDDRGRWFNTGDVALMDDAGLVFILGRKKDMIRCNGVGIMPAALESSIEQFTGAQASVISISQPLLGQIPFAVLSSLNGKTEEEIKSHILRVFGKDYALGGLSTLEEVELTEFTVNATHKIIRSEVEKAVLTKYGGARE</sequence>
<feature type="domain" description="AMP-dependent synthetase/ligase" evidence="3">
    <location>
        <begin position="469"/>
        <end position="834"/>
    </location>
</feature>
<dbReference type="Pfam" id="PF00501">
    <property type="entry name" value="AMP-binding"/>
    <property type="match status" value="1"/>
</dbReference>
<protein>
    <recommendedName>
        <fullName evidence="7">AMP-dependent synthetase/ligase</fullName>
    </recommendedName>
</protein>
<dbReference type="InterPro" id="IPR009799">
    <property type="entry name" value="EthD_dom"/>
</dbReference>
<dbReference type="PANTHER" id="PTHR24096">
    <property type="entry name" value="LONG-CHAIN-FATTY-ACID--COA LIGASE"/>
    <property type="match status" value="1"/>
</dbReference>
<feature type="domain" description="EthD" evidence="4">
    <location>
        <begin position="31"/>
        <end position="127"/>
    </location>
</feature>
<keyword evidence="2" id="KW-1133">Transmembrane helix</keyword>
<accession>A0ABQ8FR15</accession>
<feature type="transmembrane region" description="Helical" evidence="2">
    <location>
        <begin position="241"/>
        <end position="259"/>
    </location>
</feature>
<dbReference type="Gene3D" id="3.40.50.12780">
    <property type="entry name" value="N-terminal domain of ligase-like"/>
    <property type="match status" value="1"/>
</dbReference>
<dbReference type="InterPro" id="IPR042099">
    <property type="entry name" value="ANL_N_sf"/>
</dbReference>
<evidence type="ECO:0000256" key="1">
    <source>
        <dbReference type="ARBA" id="ARBA00005986"/>
    </source>
</evidence>
<evidence type="ECO:0000259" key="3">
    <source>
        <dbReference type="Pfam" id="PF00501"/>
    </source>
</evidence>
<evidence type="ECO:0000313" key="6">
    <source>
        <dbReference type="Proteomes" id="UP000774617"/>
    </source>
</evidence>
<evidence type="ECO:0008006" key="7">
    <source>
        <dbReference type="Google" id="ProtNLM"/>
    </source>
</evidence>
<organism evidence="5 6">
    <name type="scientific">Macrophomina phaseolina</name>
    <dbReference type="NCBI Taxonomy" id="35725"/>
    <lineage>
        <taxon>Eukaryota</taxon>
        <taxon>Fungi</taxon>
        <taxon>Dikarya</taxon>
        <taxon>Ascomycota</taxon>
        <taxon>Pezizomycotina</taxon>
        <taxon>Dothideomycetes</taxon>
        <taxon>Dothideomycetes incertae sedis</taxon>
        <taxon>Botryosphaeriales</taxon>
        <taxon>Botryosphaeriaceae</taxon>
        <taxon>Macrophomina</taxon>
    </lineage>
</organism>
<dbReference type="InterPro" id="IPR020845">
    <property type="entry name" value="AMP-binding_CS"/>
</dbReference>
<reference evidence="5 6" key="1">
    <citation type="journal article" date="2021" name="Nat. Commun.">
        <title>Genetic determinants of endophytism in the Arabidopsis root mycobiome.</title>
        <authorList>
            <person name="Mesny F."/>
            <person name="Miyauchi S."/>
            <person name="Thiergart T."/>
            <person name="Pickel B."/>
            <person name="Atanasova L."/>
            <person name="Karlsson M."/>
            <person name="Huettel B."/>
            <person name="Barry K.W."/>
            <person name="Haridas S."/>
            <person name="Chen C."/>
            <person name="Bauer D."/>
            <person name="Andreopoulos W."/>
            <person name="Pangilinan J."/>
            <person name="LaButti K."/>
            <person name="Riley R."/>
            <person name="Lipzen A."/>
            <person name="Clum A."/>
            <person name="Drula E."/>
            <person name="Henrissat B."/>
            <person name="Kohler A."/>
            <person name="Grigoriev I.V."/>
            <person name="Martin F.M."/>
            <person name="Hacquard S."/>
        </authorList>
    </citation>
    <scope>NUCLEOTIDE SEQUENCE [LARGE SCALE GENOMIC DNA]</scope>
    <source>
        <strain evidence="5 6">MPI-SDFR-AT-0080</strain>
    </source>
</reference>
<dbReference type="CDD" id="cd04433">
    <property type="entry name" value="AFD_class_I"/>
    <property type="match status" value="1"/>
</dbReference>
<dbReference type="InterPro" id="IPR013901">
    <property type="entry name" value="Anthrone_oxy"/>
</dbReference>